<evidence type="ECO:0000259" key="15">
    <source>
        <dbReference type="PROSITE" id="PS51323"/>
    </source>
</evidence>
<dbReference type="GO" id="GO:0045597">
    <property type="term" value="P:positive regulation of cell differentiation"/>
    <property type="evidence" value="ECO:0007669"/>
    <property type="project" value="TreeGrafter"/>
</dbReference>
<dbReference type="SMART" id="SM00121">
    <property type="entry name" value="IB"/>
    <property type="match status" value="1"/>
</dbReference>
<dbReference type="InterPro" id="IPR050941">
    <property type="entry name" value="CCN"/>
</dbReference>
<evidence type="ECO:0000256" key="9">
    <source>
        <dbReference type="ARBA" id="ARBA00023157"/>
    </source>
</evidence>
<proteinExistence type="inferred from homology"/>
<evidence type="ECO:0000259" key="13">
    <source>
        <dbReference type="PROSITE" id="PS50184"/>
    </source>
</evidence>
<feature type="domain" description="IGFBP N-terminal" evidence="15">
    <location>
        <begin position="53"/>
        <end position="128"/>
    </location>
</feature>
<name>A0A5J5DJQ1_9PERO</name>
<dbReference type="InterPro" id="IPR000276">
    <property type="entry name" value="GPCR_Rhodpsn"/>
</dbReference>
<dbReference type="Pfam" id="PF19035">
    <property type="entry name" value="TSP1_CCN"/>
    <property type="match status" value="1"/>
</dbReference>
<keyword evidence="8 11" id="KW-0472">Membrane</keyword>
<evidence type="ECO:0000313" key="16">
    <source>
        <dbReference type="EMBL" id="KAA8593636.1"/>
    </source>
</evidence>
<dbReference type="SMART" id="SM00041">
    <property type="entry name" value="CT"/>
    <property type="match status" value="1"/>
</dbReference>
<dbReference type="PANTHER" id="PTHR11348:SF22">
    <property type="entry name" value="CCN FAMILY MEMBER 5"/>
    <property type="match status" value="1"/>
</dbReference>
<accession>A0A5J5DJQ1</accession>
<comment type="similarity">
    <text evidence="3">Belongs to the CCN family.</text>
</comment>
<dbReference type="Pfam" id="PF00001">
    <property type="entry name" value="7tm_1"/>
    <property type="match status" value="1"/>
</dbReference>
<dbReference type="SUPFAM" id="SSF81321">
    <property type="entry name" value="Family A G protein-coupled receptor-like"/>
    <property type="match status" value="1"/>
</dbReference>
<evidence type="ECO:0008006" key="18">
    <source>
        <dbReference type="Google" id="ProtNLM"/>
    </source>
</evidence>
<feature type="domain" description="VWFC" evidence="13">
    <location>
        <begin position="133"/>
        <end position="197"/>
    </location>
</feature>
<feature type="transmembrane region" description="Helical" evidence="11">
    <location>
        <begin position="401"/>
        <end position="419"/>
    </location>
</feature>
<evidence type="ECO:0000313" key="17">
    <source>
        <dbReference type="Proteomes" id="UP000327493"/>
    </source>
</evidence>
<keyword evidence="6" id="KW-0732">Signal</keyword>
<dbReference type="SMART" id="SM00214">
    <property type="entry name" value="VWC"/>
    <property type="match status" value="1"/>
</dbReference>
<feature type="domain" description="G-protein coupled receptors family 1 profile" evidence="14">
    <location>
        <begin position="407"/>
        <end position="552"/>
    </location>
</feature>
<evidence type="ECO:0000259" key="12">
    <source>
        <dbReference type="PROSITE" id="PS01225"/>
    </source>
</evidence>
<dbReference type="PROSITE" id="PS01208">
    <property type="entry name" value="VWFC_1"/>
    <property type="match status" value="1"/>
</dbReference>
<evidence type="ECO:0000256" key="6">
    <source>
        <dbReference type="ARBA" id="ARBA00022729"/>
    </source>
</evidence>
<evidence type="ECO:0000256" key="7">
    <source>
        <dbReference type="ARBA" id="ARBA00022989"/>
    </source>
</evidence>
<dbReference type="InterPro" id="IPR000884">
    <property type="entry name" value="TSP1_rpt"/>
</dbReference>
<evidence type="ECO:0000256" key="4">
    <source>
        <dbReference type="ARBA" id="ARBA00022525"/>
    </source>
</evidence>
<dbReference type="PROSITE" id="PS51323">
    <property type="entry name" value="IGFBP_N_2"/>
    <property type="match status" value="1"/>
</dbReference>
<dbReference type="GO" id="GO:0007155">
    <property type="term" value="P:cell adhesion"/>
    <property type="evidence" value="ECO:0007669"/>
    <property type="project" value="TreeGrafter"/>
</dbReference>
<dbReference type="InterPro" id="IPR043973">
    <property type="entry name" value="TSP1_CCN"/>
</dbReference>
<evidence type="ECO:0000256" key="10">
    <source>
        <dbReference type="PROSITE-ProRule" id="PRU00039"/>
    </source>
</evidence>
<dbReference type="SUPFAM" id="SSF57184">
    <property type="entry name" value="Growth factor receptor domain"/>
    <property type="match status" value="1"/>
</dbReference>
<dbReference type="Pfam" id="PF00219">
    <property type="entry name" value="IGFBP"/>
    <property type="match status" value="1"/>
</dbReference>
<dbReference type="PROSITE" id="PS01225">
    <property type="entry name" value="CTCK_2"/>
    <property type="match status" value="1"/>
</dbReference>
<evidence type="ECO:0000256" key="5">
    <source>
        <dbReference type="ARBA" id="ARBA00022692"/>
    </source>
</evidence>
<dbReference type="PROSITE" id="PS50092">
    <property type="entry name" value="TSP1"/>
    <property type="match status" value="1"/>
</dbReference>
<dbReference type="GO" id="GO:0005178">
    <property type="term" value="F:integrin binding"/>
    <property type="evidence" value="ECO:0007669"/>
    <property type="project" value="TreeGrafter"/>
</dbReference>
<comment type="subcellular location">
    <subcellularLocation>
        <location evidence="1">Membrane</location>
    </subcellularLocation>
    <subcellularLocation>
        <location evidence="2">Secreted</location>
    </subcellularLocation>
</comment>
<evidence type="ECO:0000259" key="14">
    <source>
        <dbReference type="PROSITE" id="PS50262"/>
    </source>
</evidence>
<dbReference type="PANTHER" id="PTHR11348">
    <property type="entry name" value="CONNECTIVE TISSUE GROWTH FACTOR-RELATED"/>
    <property type="match status" value="1"/>
</dbReference>
<dbReference type="AlphaFoldDB" id="A0A5J5DJQ1"/>
<reference evidence="16 17" key="1">
    <citation type="submission" date="2019-08" db="EMBL/GenBank/DDBJ databases">
        <title>A chromosome-level genome assembly, high-density linkage maps, and genome scans reveal the genomic architecture of hybrid incompatibilities underlying speciation via character displacement in darters (Percidae: Etheostominae).</title>
        <authorList>
            <person name="Moran R.L."/>
            <person name="Catchen J.M."/>
            <person name="Fuller R.C."/>
        </authorList>
    </citation>
    <scope>NUCLEOTIDE SEQUENCE [LARGE SCALE GENOMIC DNA]</scope>
    <source>
        <strain evidence="16">EspeVRDwgs_2016</strain>
        <tissue evidence="16">Muscle</tissue>
    </source>
</reference>
<feature type="transmembrane region" description="Helical" evidence="11">
    <location>
        <begin position="447"/>
        <end position="474"/>
    </location>
</feature>
<feature type="transmembrane region" description="Helical" evidence="11">
    <location>
        <begin position="486"/>
        <end position="507"/>
    </location>
</feature>
<keyword evidence="7 11" id="KW-1133">Transmembrane helix</keyword>
<evidence type="ECO:0000256" key="11">
    <source>
        <dbReference type="SAM" id="Phobius"/>
    </source>
</evidence>
<protein>
    <recommendedName>
        <fullName evidence="18">G-protein coupled receptors family 1 profile domain-containing protein</fullName>
    </recommendedName>
</protein>
<evidence type="ECO:0000256" key="1">
    <source>
        <dbReference type="ARBA" id="ARBA00004370"/>
    </source>
</evidence>
<dbReference type="PROSITE" id="PS01185">
    <property type="entry name" value="CTCK_1"/>
    <property type="match status" value="1"/>
</dbReference>
<comment type="caution">
    <text evidence="16">The sequence shown here is derived from an EMBL/GenBank/DDBJ whole genome shotgun (WGS) entry which is preliminary data.</text>
</comment>
<keyword evidence="17" id="KW-1185">Reference proteome</keyword>
<dbReference type="GO" id="GO:0005615">
    <property type="term" value="C:extracellular space"/>
    <property type="evidence" value="ECO:0007669"/>
    <property type="project" value="TreeGrafter"/>
</dbReference>
<evidence type="ECO:0000256" key="8">
    <source>
        <dbReference type="ARBA" id="ARBA00023136"/>
    </source>
</evidence>
<dbReference type="Proteomes" id="UP000327493">
    <property type="component" value="Chromosome 4"/>
</dbReference>
<dbReference type="PROSITE" id="PS50184">
    <property type="entry name" value="VWFC_2"/>
    <property type="match status" value="1"/>
</dbReference>
<dbReference type="PROSITE" id="PS50262">
    <property type="entry name" value="G_PROTEIN_RECEP_F1_2"/>
    <property type="match status" value="1"/>
</dbReference>
<feature type="domain" description="CTCK" evidence="12">
    <location>
        <begin position="292"/>
        <end position="368"/>
    </location>
</feature>
<dbReference type="GO" id="GO:0004930">
    <property type="term" value="F:G protein-coupled receptor activity"/>
    <property type="evidence" value="ECO:0007669"/>
    <property type="project" value="InterPro"/>
</dbReference>
<keyword evidence="4" id="KW-0964">Secreted</keyword>
<dbReference type="GO" id="GO:0016020">
    <property type="term" value="C:membrane"/>
    <property type="evidence" value="ECO:0007669"/>
    <property type="project" value="UniProtKB-SubCell"/>
</dbReference>
<dbReference type="Gene3D" id="1.20.1070.10">
    <property type="entry name" value="Rhodopsin 7-helix transmembrane proteins"/>
    <property type="match status" value="1"/>
</dbReference>
<dbReference type="SUPFAM" id="SSF57603">
    <property type="entry name" value="FnI-like domain"/>
    <property type="match status" value="1"/>
</dbReference>
<dbReference type="InterPro" id="IPR017452">
    <property type="entry name" value="GPCR_Rhodpsn_7TM"/>
</dbReference>
<dbReference type="InterPro" id="IPR006207">
    <property type="entry name" value="Cys_knot_C"/>
</dbReference>
<keyword evidence="5 11" id="KW-0812">Transmembrane</keyword>
<evidence type="ECO:0000256" key="3">
    <source>
        <dbReference type="ARBA" id="ARBA00008125"/>
    </source>
</evidence>
<organism evidence="16 17">
    <name type="scientific">Etheostoma spectabile</name>
    <name type="common">orangethroat darter</name>
    <dbReference type="NCBI Taxonomy" id="54343"/>
    <lineage>
        <taxon>Eukaryota</taxon>
        <taxon>Metazoa</taxon>
        <taxon>Chordata</taxon>
        <taxon>Craniata</taxon>
        <taxon>Vertebrata</taxon>
        <taxon>Euteleostomi</taxon>
        <taxon>Actinopterygii</taxon>
        <taxon>Neopterygii</taxon>
        <taxon>Teleostei</taxon>
        <taxon>Neoteleostei</taxon>
        <taxon>Acanthomorphata</taxon>
        <taxon>Eupercaria</taxon>
        <taxon>Perciformes</taxon>
        <taxon>Percoidei</taxon>
        <taxon>Percidae</taxon>
        <taxon>Etheostomatinae</taxon>
        <taxon>Etheostoma</taxon>
    </lineage>
</organism>
<dbReference type="GO" id="GO:0008201">
    <property type="term" value="F:heparin binding"/>
    <property type="evidence" value="ECO:0007669"/>
    <property type="project" value="TreeGrafter"/>
</dbReference>
<keyword evidence="9" id="KW-1015">Disulfide bond</keyword>
<dbReference type="InterPro" id="IPR000867">
    <property type="entry name" value="IGFBP-like"/>
</dbReference>
<dbReference type="InterPro" id="IPR009030">
    <property type="entry name" value="Growth_fac_rcpt_cys_sf"/>
</dbReference>
<dbReference type="EMBL" id="VOFY01000004">
    <property type="protein sequence ID" value="KAA8593636.1"/>
    <property type="molecule type" value="Genomic_DNA"/>
</dbReference>
<dbReference type="PRINTS" id="PR00237">
    <property type="entry name" value="GPCRRHODOPSN"/>
</dbReference>
<comment type="caution">
    <text evidence="10">Lacks conserved residue(s) required for the propagation of feature annotation.</text>
</comment>
<evidence type="ECO:0000256" key="2">
    <source>
        <dbReference type="ARBA" id="ARBA00004613"/>
    </source>
</evidence>
<dbReference type="GO" id="GO:0031012">
    <property type="term" value="C:extracellular matrix"/>
    <property type="evidence" value="ECO:0007669"/>
    <property type="project" value="TreeGrafter"/>
</dbReference>
<sequence>MEVGSFNKYMYTSPEEEKKGGSVDKGRNTEAEVRKMDRRDTRLVCSLLLCIITQAGCQQCTGPCRCTPSLPRCPVGVPVMLDSCGCCQVCARQEGEACTDRLPCDSHRGLQCDYSASFPGGPGRCVGQNELGCEINGRRLEEGQVFQPSCAQLCHCLGGGVTCVPMCSEDLHRPTEKCPSPQLVRLPGRCCKEWVCDGLDNSISSNPSAAEHTPQDYEGGLSSPLLGSTSNCIVWTSDWSPCSHSCNPGVSTRTTNRNWACRLQTETRLCQIRPCQTLQLGLPRLQPGSGVCESSYTSPVSIQLEQQGCRSTRAYRPRFCALTCPEGRCCSPSHTRTVWMLFRCPQGRLSQQQVMKIESCSCSISNCRPSPATAARTGSQDMSGNITHEACERINLNFTHAFLPAGFITVFVILPDMFFDKNDHKSPNSCYDTTSDELIRGYLPYSIGWAVTGFAIPLLIILLCYGHIVVVLARKANVNSLLKQRCLRLVVILVILFSVCFIPYHVFRNVNLKTRILKQSGICHPSFDGIYIAHQVGRFLACLNSAINPLIYIVGNDDFLLKLQHLSKRARLSLAGLTGAVLYRRPIDADADSPSDTRVNSDLMNG</sequence>
<dbReference type="InterPro" id="IPR001007">
    <property type="entry name" value="VWF_dom"/>
</dbReference>
<dbReference type="InterPro" id="IPR006208">
    <property type="entry name" value="Glyco_hormone_CN"/>
</dbReference>
<dbReference type="Pfam" id="PF00007">
    <property type="entry name" value="Cys_knot"/>
    <property type="match status" value="1"/>
</dbReference>
<gene>
    <name evidence="16" type="ORF">FQN60_009752</name>
</gene>